<dbReference type="InParanoid" id="A0A7I3ZHE9"/>
<evidence type="ECO:0000313" key="2">
    <source>
        <dbReference type="Proteomes" id="UP000006727"/>
    </source>
</evidence>
<reference evidence="1 2" key="1">
    <citation type="journal article" date="2008" name="Science">
        <title>The Physcomitrella genome reveals evolutionary insights into the conquest of land by plants.</title>
        <authorList>
            <person name="Rensing S."/>
            <person name="Lang D."/>
            <person name="Zimmer A."/>
            <person name="Terry A."/>
            <person name="Salamov A."/>
            <person name="Shapiro H."/>
            <person name="Nishiyama T."/>
            <person name="Perroud P.-F."/>
            <person name="Lindquist E."/>
            <person name="Kamisugi Y."/>
            <person name="Tanahashi T."/>
            <person name="Sakakibara K."/>
            <person name="Fujita T."/>
            <person name="Oishi K."/>
            <person name="Shin-I T."/>
            <person name="Kuroki Y."/>
            <person name="Toyoda A."/>
            <person name="Suzuki Y."/>
            <person name="Hashimoto A."/>
            <person name="Yamaguchi K."/>
            <person name="Sugano A."/>
            <person name="Kohara Y."/>
            <person name="Fujiyama A."/>
            <person name="Anterola A."/>
            <person name="Aoki S."/>
            <person name="Ashton N."/>
            <person name="Barbazuk W.B."/>
            <person name="Barker E."/>
            <person name="Bennetzen J."/>
            <person name="Bezanilla M."/>
            <person name="Blankenship R."/>
            <person name="Cho S.H."/>
            <person name="Dutcher S."/>
            <person name="Estelle M."/>
            <person name="Fawcett J.A."/>
            <person name="Gundlach H."/>
            <person name="Hanada K."/>
            <person name="Heyl A."/>
            <person name="Hicks K.A."/>
            <person name="Hugh J."/>
            <person name="Lohr M."/>
            <person name="Mayer K."/>
            <person name="Melkozernov A."/>
            <person name="Murata T."/>
            <person name="Nelson D."/>
            <person name="Pils B."/>
            <person name="Prigge M."/>
            <person name="Reiss B."/>
            <person name="Renner T."/>
            <person name="Rombauts S."/>
            <person name="Rushton P."/>
            <person name="Sanderfoot A."/>
            <person name="Schween G."/>
            <person name="Shiu S.-H."/>
            <person name="Stueber K."/>
            <person name="Theodoulou F.L."/>
            <person name="Tu H."/>
            <person name="Van de Peer Y."/>
            <person name="Verrier P.J."/>
            <person name="Waters E."/>
            <person name="Wood A."/>
            <person name="Yang L."/>
            <person name="Cove D."/>
            <person name="Cuming A."/>
            <person name="Hasebe M."/>
            <person name="Lucas S."/>
            <person name="Mishler D.B."/>
            <person name="Reski R."/>
            <person name="Grigoriev I."/>
            <person name="Quatrano R.S."/>
            <person name="Boore J.L."/>
        </authorList>
    </citation>
    <scope>NUCLEOTIDE SEQUENCE [LARGE SCALE GENOMIC DNA]</scope>
    <source>
        <strain evidence="1 2">cv. Gransden 2004</strain>
    </source>
</reference>
<dbReference type="Gramene" id="Pp3c5_6340V3.1">
    <property type="protein sequence ID" value="PAC:32953310.CDS.1"/>
    <property type="gene ID" value="Pp3c5_6340"/>
</dbReference>
<name>A0A7I3ZHE9_PHYPA</name>
<sequence>MLTVKDKKVTSVSEKDVLIFNPKSGTFDVRNFEMKAIAEDTHLGREDMTTE</sequence>
<keyword evidence="2" id="KW-1185">Reference proteome</keyword>
<dbReference type="Proteomes" id="UP000006727">
    <property type="component" value="Chromosome 5"/>
</dbReference>
<reference evidence="1 2" key="2">
    <citation type="journal article" date="2018" name="Plant J.">
        <title>The Physcomitrella patens chromosome-scale assembly reveals moss genome structure and evolution.</title>
        <authorList>
            <person name="Lang D."/>
            <person name="Ullrich K.K."/>
            <person name="Murat F."/>
            <person name="Fuchs J."/>
            <person name="Jenkins J."/>
            <person name="Haas F.B."/>
            <person name="Piednoel M."/>
            <person name="Gundlach H."/>
            <person name="Van Bel M."/>
            <person name="Meyberg R."/>
            <person name="Vives C."/>
            <person name="Morata J."/>
            <person name="Symeonidi A."/>
            <person name="Hiss M."/>
            <person name="Muchero W."/>
            <person name="Kamisugi Y."/>
            <person name="Saleh O."/>
            <person name="Blanc G."/>
            <person name="Decker E.L."/>
            <person name="van Gessel N."/>
            <person name="Grimwood J."/>
            <person name="Hayes R.D."/>
            <person name="Graham S.W."/>
            <person name="Gunter L.E."/>
            <person name="McDaniel S.F."/>
            <person name="Hoernstein S.N.W."/>
            <person name="Larsson A."/>
            <person name="Li F.W."/>
            <person name="Perroud P.F."/>
            <person name="Phillips J."/>
            <person name="Ranjan P."/>
            <person name="Rokshar D.S."/>
            <person name="Rothfels C.J."/>
            <person name="Schneider L."/>
            <person name="Shu S."/>
            <person name="Stevenson D.W."/>
            <person name="Thummler F."/>
            <person name="Tillich M."/>
            <person name="Villarreal Aguilar J.C."/>
            <person name="Widiez T."/>
            <person name="Wong G.K."/>
            <person name="Wymore A."/>
            <person name="Zhang Y."/>
            <person name="Zimmer A.D."/>
            <person name="Quatrano R.S."/>
            <person name="Mayer K.F.X."/>
            <person name="Goodstein D."/>
            <person name="Casacuberta J.M."/>
            <person name="Vandepoele K."/>
            <person name="Reski R."/>
            <person name="Cuming A.C."/>
            <person name="Tuskan G.A."/>
            <person name="Maumus F."/>
            <person name="Salse J."/>
            <person name="Schmutz J."/>
            <person name="Rensing S.A."/>
        </authorList>
    </citation>
    <scope>NUCLEOTIDE SEQUENCE [LARGE SCALE GENOMIC DNA]</scope>
    <source>
        <strain evidence="1 2">cv. Gransden 2004</strain>
    </source>
</reference>
<accession>A0A7I3ZHE9</accession>
<evidence type="ECO:0000313" key="1">
    <source>
        <dbReference type="EnsemblPlants" id="PAC:32953310.CDS.1"/>
    </source>
</evidence>
<protein>
    <submittedName>
        <fullName evidence="1">Uncharacterized protein</fullName>
    </submittedName>
</protein>
<reference evidence="1" key="3">
    <citation type="submission" date="2020-12" db="UniProtKB">
        <authorList>
            <consortium name="EnsemblPlants"/>
        </authorList>
    </citation>
    <scope>IDENTIFICATION</scope>
</reference>
<dbReference type="EnsemblPlants" id="Pp3c5_6340V3.1">
    <property type="protein sequence ID" value="PAC:32953310.CDS.1"/>
    <property type="gene ID" value="Pp3c5_6340"/>
</dbReference>
<proteinExistence type="predicted"/>
<dbReference type="AlphaFoldDB" id="A0A7I3ZHE9"/>
<organism evidence="1 2">
    <name type="scientific">Physcomitrium patens</name>
    <name type="common">Spreading-leaved earth moss</name>
    <name type="synonym">Physcomitrella patens</name>
    <dbReference type="NCBI Taxonomy" id="3218"/>
    <lineage>
        <taxon>Eukaryota</taxon>
        <taxon>Viridiplantae</taxon>
        <taxon>Streptophyta</taxon>
        <taxon>Embryophyta</taxon>
        <taxon>Bryophyta</taxon>
        <taxon>Bryophytina</taxon>
        <taxon>Bryopsida</taxon>
        <taxon>Funariidae</taxon>
        <taxon>Funariales</taxon>
        <taxon>Funariaceae</taxon>
        <taxon>Physcomitrium</taxon>
    </lineage>
</organism>
<dbReference type="EMBL" id="ABEU02000005">
    <property type="status" value="NOT_ANNOTATED_CDS"/>
    <property type="molecule type" value="Genomic_DNA"/>
</dbReference>